<gene>
    <name evidence="3" type="ORF">M4438_18625</name>
</gene>
<feature type="chain" id="PRO_5046584671" evidence="2">
    <location>
        <begin position="39"/>
        <end position="746"/>
    </location>
</feature>
<keyword evidence="1" id="KW-0472">Membrane</keyword>
<keyword evidence="2" id="KW-0732">Signal</keyword>
<evidence type="ECO:0000313" key="3">
    <source>
        <dbReference type="EMBL" id="MCL3995499.1"/>
    </source>
</evidence>
<evidence type="ECO:0000256" key="1">
    <source>
        <dbReference type="SAM" id="Phobius"/>
    </source>
</evidence>
<dbReference type="RefSeq" id="WP_249461552.1">
    <property type="nucleotide sequence ID" value="NZ_JAMCCK010000027.1"/>
</dbReference>
<feature type="signal peptide" evidence="2">
    <location>
        <begin position="1"/>
        <end position="38"/>
    </location>
</feature>
<protein>
    <submittedName>
        <fullName evidence="3">Uncharacterized protein</fullName>
    </submittedName>
</protein>
<evidence type="ECO:0000313" key="4">
    <source>
        <dbReference type="Proteomes" id="UP001202052"/>
    </source>
</evidence>
<organism evidence="3 4">
    <name type="scientific">Streptomyces lavenduligriseus</name>
    <dbReference type="NCBI Taxonomy" id="67315"/>
    <lineage>
        <taxon>Bacteria</taxon>
        <taxon>Bacillati</taxon>
        <taxon>Actinomycetota</taxon>
        <taxon>Actinomycetes</taxon>
        <taxon>Kitasatosporales</taxon>
        <taxon>Streptomycetaceae</taxon>
        <taxon>Streptomyces</taxon>
    </lineage>
</organism>
<reference evidence="3 4" key="1">
    <citation type="submission" date="2022-05" db="EMBL/GenBank/DDBJ databases">
        <title>Genome Resource of Streptomyces lavenduligriseus GA1-1, a Strain with Broad-Spectrum Antifungal Activity against Phytopathogenic Fungi.</title>
        <authorList>
            <person name="Qi D."/>
        </authorList>
    </citation>
    <scope>NUCLEOTIDE SEQUENCE [LARGE SCALE GENOMIC DNA]</scope>
    <source>
        <strain evidence="3 4">GA1-1</strain>
    </source>
</reference>
<name>A0ABT0NVK6_9ACTN</name>
<evidence type="ECO:0000256" key="2">
    <source>
        <dbReference type="SAM" id="SignalP"/>
    </source>
</evidence>
<dbReference type="EMBL" id="JAMCCK010000027">
    <property type="protein sequence ID" value="MCL3995499.1"/>
    <property type="molecule type" value="Genomic_DNA"/>
</dbReference>
<keyword evidence="1" id="KW-0812">Transmembrane</keyword>
<comment type="caution">
    <text evidence="3">The sequence shown here is derived from an EMBL/GenBank/DDBJ whole genome shotgun (WGS) entry which is preliminary data.</text>
</comment>
<sequence length="746" mass="82247">MRIPSPRRAAHRRLWPRLVTLVVASVASVSLVAPGALAKPSAPGSASDDVSLIVPQGKSLNSHQEKQAASERLLATPMGRDLARARKKFGKRSMPGNVSVEYFDLGWLKDDPQFSWLNVEQFYDRLTRGLNSHWSHFRIEGKYEIDAFAVPYREENEDLYEELGLGSQSRLIRARSYNVYQGVHSEEIPILRFQSIAEAAIRLERKKLSAQQVRDLALEMVHGSGAGLISENSPCMKSCDKKTNFFPVRKAISYYGYGKPTSDLSVATAREVMSKATPAIQKRDEAREKQAEPQMQQTMNLSQGDCSTVSAPLAPGRADGEGHRDGLVLAAAQLAAPCDPEASSSGLGKALTSADYGGVDFSTMELRYLSDRPDTEGVRYAFSAQSNSAGEESYRDPESGYSALTTTAEDLRTWLVLDPQDFWVNLNPTEPDRIIDPTLGRTNAGRAMLEADLQMKRTEAKILHPDSKTGARFWREFRSAADGSSCFSGRMWIVPGKVEVREDGDELYVLDAQLDVKSESENIDDPYTPPCTADAATAAHNEDLDRTLVLPEIVKAVNTAPEYAPLRRAFMARVVAQWVRERHQQGHRTSFDDLIDSKDLGPAAMSGDWRPRQVFDDYVDSYRNKEFDLTRETRDGDTTRVNRYVYGGADFTKLDLTTVGKAEAERRFPQLARSARTSADSPVTAADGSLWLGGSADLPDKGFWEGLSDKVTGLTGGNGTILVLILLAGGAVTFGFRARGRQRPAA</sequence>
<feature type="transmembrane region" description="Helical" evidence="1">
    <location>
        <begin position="717"/>
        <end position="736"/>
    </location>
</feature>
<dbReference type="Proteomes" id="UP001202052">
    <property type="component" value="Unassembled WGS sequence"/>
</dbReference>
<proteinExistence type="predicted"/>
<keyword evidence="1" id="KW-1133">Transmembrane helix</keyword>
<accession>A0ABT0NVK6</accession>
<keyword evidence="4" id="KW-1185">Reference proteome</keyword>